<evidence type="ECO:0000256" key="1">
    <source>
        <dbReference type="SAM" id="MobiDB-lite"/>
    </source>
</evidence>
<keyword evidence="4" id="KW-1185">Reference proteome</keyword>
<reference evidence="3" key="1">
    <citation type="submission" date="2021-06" db="EMBL/GenBank/DDBJ databases">
        <authorList>
            <person name="Kallberg Y."/>
            <person name="Tangrot J."/>
            <person name="Rosling A."/>
        </authorList>
    </citation>
    <scope>NUCLEOTIDE SEQUENCE</scope>
    <source>
        <strain evidence="3">87-6 pot B 2015</strain>
    </source>
</reference>
<proteinExistence type="predicted"/>
<gene>
    <name evidence="3" type="ORF">FMOSSE_LOCUS13766</name>
</gene>
<sequence>MSNNKKKVDEVDEKPPKGINYNSMPLPTKIVTRADAAAVLASLTPPFNDKKPLKDINYNSMPPPTKIVTPADAAAVLASLTPPFNDTYIYHDKKHSHKHTVDDKLSKKQLKRSISFNPRQTAPAPYIDFAEVLATTVSLVRENNKKLDRLSDEIRITDKAAIMIWILIIVLTLINSQAII</sequence>
<protein>
    <submittedName>
        <fullName evidence="3">5941_t:CDS:1</fullName>
    </submittedName>
</protein>
<keyword evidence="2" id="KW-0472">Membrane</keyword>
<feature type="region of interest" description="Disordered" evidence="1">
    <location>
        <begin position="1"/>
        <end position="20"/>
    </location>
</feature>
<feature type="non-terminal residue" evidence="3">
    <location>
        <position position="180"/>
    </location>
</feature>
<accession>A0A9N9HQ44</accession>
<keyword evidence="2" id="KW-1133">Transmembrane helix</keyword>
<dbReference type="Proteomes" id="UP000789375">
    <property type="component" value="Unassembled WGS sequence"/>
</dbReference>
<evidence type="ECO:0000256" key="2">
    <source>
        <dbReference type="SAM" id="Phobius"/>
    </source>
</evidence>
<feature type="transmembrane region" description="Helical" evidence="2">
    <location>
        <begin position="160"/>
        <end position="179"/>
    </location>
</feature>
<dbReference type="AlphaFoldDB" id="A0A9N9HQ44"/>
<evidence type="ECO:0000313" key="4">
    <source>
        <dbReference type="Proteomes" id="UP000789375"/>
    </source>
</evidence>
<comment type="caution">
    <text evidence="3">The sequence shown here is derived from an EMBL/GenBank/DDBJ whole genome shotgun (WGS) entry which is preliminary data.</text>
</comment>
<keyword evidence="2" id="KW-0812">Transmembrane</keyword>
<feature type="compositionally biased region" description="Basic and acidic residues" evidence="1">
    <location>
        <begin position="1"/>
        <end position="16"/>
    </location>
</feature>
<name>A0A9N9HQ44_FUNMO</name>
<dbReference type="EMBL" id="CAJVPP010008779">
    <property type="protein sequence ID" value="CAG8699766.1"/>
    <property type="molecule type" value="Genomic_DNA"/>
</dbReference>
<evidence type="ECO:0000313" key="3">
    <source>
        <dbReference type="EMBL" id="CAG8699766.1"/>
    </source>
</evidence>
<organism evidence="3 4">
    <name type="scientific">Funneliformis mosseae</name>
    <name type="common">Endomycorrhizal fungus</name>
    <name type="synonym">Glomus mosseae</name>
    <dbReference type="NCBI Taxonomy" id="27381"/>
    <lineage>
        <taxon>Eukaryota</taxon>
        <taxon>Fungi</taxon>
        <taxon>Fungi incertae sedis</taxon>
        <taxon>Mucoromycota</taxon>
        <taxon>Glomeromycotina</taxon>
        <taxon>Glomeromycetes</taxon>
        <taxon>Glomerales</taxon>
        <taxon>Glomeraceae</taxon>
        <taxon>Funneliformis</taxon>
    </lineage>
</organism>